<reference evidence="5 6" key="1">
    <citation type="submission" date="2020-07" db="EMBL/GenBank/DDBJ databases">
        <title>Endozoicomonas sp. nov., isolated from sediment.</title>
        <authorList>
            <person name="Gu T."/>
        </authorList>
    </citation>
    <scope>NUCLEOTIDE SEQUENCE [LARGE SCALE GENOMIC DNA]</scope>
    <source>
        <strain evidence="5 6">SM1973</strain>
    </source>
</reference>
<dbReference type="PANTHER" id="PTHR42756">
    <property type="entry name" value="TRANSCRIPTIONAL REGULATOR, MARR"/>
    <property type="match status" value="1"/>
</dbReference>
<dbReference type="Gene3D" id="1.10.10.10">
    <property type="entry name" value="Winged helix-like DNA-binding domain superfamily/Winged helix DNA-binding domain"/>
    <property type="match status" value="1"/>
</dbReference>
<comment type="caution">
    <text evidence="5">The sequence shown here is derived from an EMBL/GenBank/DDBJ whole genome shotgun (WGS) entry which is preliminary data.</text>
</comment>
<keyword evidence="3" id="KW-0804">Transcription</keyword>
<protein>
    <submittedName>
        <fullName evidence="5">MarR family transcriptional regulator</fullName>
    </submittedName>
</protein>
<dbReference type="PANTHER" id="PTHR42756:SF1">
    <property type="entry name" value="TRANSCRIPTIONAL REPRESSOR OF EMRAB OPERON"/>
    <property type="match status" value="1"/>
</dbReference>
<dbReference type="Proteomes" id="UP000569732">
    <property type="component" value="Unassembled WGS sequence"/>
</dbReference>
<dbReference type="AlphaFoldDB" id="A0A853I5C3"/>
<dbReference type="PROSITE" id="PS50995">
    <property type="entry name" value="HTH_MARR_2"/>
    <property type="match status" value="1"/>
</dbReference>
<sequence>MGYSLEARLKKHGLNLSLWPTLFLLWQQEGYTQTELSKACQTRNYTTTRVLDKLEALELVERRPDPESRRAFRIYLTDKGRELEPELIAEAKAVNKEYLSKLDKSQRAQLMSLMQLLIS</sequence>
<keyword evidence="1" id="KW-0805">Transcription regulation</keyword>
<dbReference type="PRINTS" id="PR00598">
    <property type="entry name" value="HTHMARR"/>
</dbReference>
<feature type="domain" description="HTH marR-type" evidence="4">
    <location>
        <begin position="1"/>
        <end position="119"/>
    </location>
</feature>
<evidence type="ECO:0000259" key="4">
    <source>
        <dbReference type="PROSITE" id="PS50995"/>
    </source>
</evidence>
<accession>A0A853I5C3</accession>
<gene>
    <name evidence="5" type="ORF">H0A36_00245</name>
</gene>
<dbReference type="InterPro" id="IPR036390">
    <property type="entry name" value="WH_DNA-bd_sf"/>
</dbReference>
<dbReference type="EMBL" id="JACCKB010000001">
    <property type="protein sequence ID" value="NYZ64415.1"/>
    <property type="molecule type" value="Genomic_DNA"/>
</dbReference>
<dbReference type="GO" id="GO:0003677">
    <property type="term" value="F:DNA binding"/>
    <property type="evidence" value="ECO:0007669"/>
    <property type="project" value="UniProtKB-KW"/>
</dbReference>
<dbReference type="SMART" id="SM00347">
    <property type="entry name" value="HTH_MARR"/>
    <property type="match status" value="1"/>
</dbReference>
<evidence type="ECO:0000313" key="5">
    <source>
        <dbReference type="EMBL" id="NYZ64415.1"/>
    </source>
</evidence>
<dbReference type="GO" id="GO:0003700">
    <property type="term" value="F:DNA-binding transcription factor activity"/>
    <property type="evidence" value="ECO:0007669"/>
    <property type="project" value="InterPro"/>
</dbReference>
<organism evidence="5 6">
    <name type="scientific">Spartinivicinus marinus</name>
    <dbReference type="NCBI Taxonomy" id="2994442"/>
    <lineage>
        <taxon>Bacteria</taxon>
        <taxon>Pseudomonadati</taxon>
        <taxon>Pseudomonadota</taxon>
        <taxon>Gammaproteobacteria</taxon>
        <taxon>Oceanospirillales</taxon>
        <taxon>Zooshikellaceae</taxon>
        <taxon>Spartinivicinus</taxon>
    </lineage>
</organism>
<keyword evidence="6" id="KW-1185">Reference proteome</keyword>
<evidence type="ECO:0000256" key="1">
    <source>
        <dbReference type="ARBA" id="ARBA00023015"/>
    </source>
</evidence>
<dbReference type="SUPFAM" id="SSF46785">
    <property type="entry name" value="Winged helix' DNA-binding domain"/>
    <property type="match status" value="1"/>
</dbReference>
<dbReference type="InterPro" id="IPR000835">
    <property type="entry name" value="HTH_MarR-typ"/>
</dbReference>
<evidence type="ECO:0000256" key="2">
    <source>
        <dbReference type="ARBA" id="ARBA00023125"/>
    </source>
</evidence>
<dbReference type="Pfam" id="PF01047">
    <property type="entry name" value="MarR"/>
    <property type="match status" value="1"/>
</dbReference>
<evidence type="ECO:0000313" key="6">
    <source>
        <dbReference type="Proteomes" id="UP000569732"/>
    </source>
</evidence>
<keyword evidence="2" id="KW-0238">DNA-binding</keyword>
<proteinExistence type="predicted"/>
<name>A0A853I5C3_9GAMM</name>
<dbReference type="InterPro" id="IPR036388">
    <property type="entry name" value="WH-like_DNA-bd_sf"/>
</dbReference>
<evidence type="ECO:0000256" key="3">
    <source>
        <dbReference type="ARBA" id="ARBA00023163"/>
    </source>
</evidence>